<proteinExistence type="predicted"/>
<organism evidence="1 2">
    <name type="scientific">Catenuloplanes nepalensis</name>
    <dbReference type="NCBI Taxonomy" id="587533"/>
    <lineage>
        <taxon>Bacteria</taxon>
        <taxon>Bacillati</taxon>
        <taxon>Actinomycetota</taxon>
        <taxon>Actinomycetes</taxon>
        <taxon>Micromonosporales</taxon>
        <taxon>Micromonosporaceae</taxon>
        <taxon>Catenuloplanes</taxon>
    </lineage>
</organism>
<dbReference type="InterPro" id="IPR011335">
    <property type="entry name" value="Restrct_endonuc-II-like"/>
</dbReference>
<protein>
    <recommendedName>
        <fullName evidence="3">DUF559 domain-containing protein</fullName>
    </recommendedName>
</protein>
<name>A0ABT9MYJ2_9ACTN</name>
<dbReference type="EMBL" id="JAUSRA010000001">
    <property type="protein sequence ID" value="MDP9796511.1"/>
    <property type="molecule type" value="Genomic_DNA"/>
</dbReference>
<keyword evidence="2" id="KW-1185">Reference proteome</keyword>
<accession>A0ABT9MYJ2</accession>
<reference evidence="1 2" key="1">
    <citation type="submission" date="2023-07" db="EMBL/GenBank/DDBJ databases">
        <title>Sequencing the genomes of 1000 actinobacteria strains.</title>
        <authorList>
            <person name="Klenk H.-P."/>
        </authorList>
    </citation>
    <scope>NUCLEOTIDE SEQUENCE [LARGE SCALE GENOMIC DNA]</scope>
    <source>
        <strain evidence="1 2">DSM 44710</strain>
    </source>
</reference>
<evidence type="ECO:0000313" key="2">
    <source>
        <dbReference type="Proteomes" id="UP001240984"/>
    </source>
</evidence>
<gene>
    <name evidence="1" type="ORF">J2S43_005023</name>
</gene>
<dbReference type="Gene3D" id="3.40.960.10">
    <property type="entry name" value="VSR Endonuclease"/>
    <property type="match status" value="1"/>
</dbReference>
<dbReference type="Proteomes" id="UP001240984">
    <property type="component" value="Unassembled WGS sequence"/>
</dbReference>
<evidence type="ECO:0000313" key="1">
    <source>
        <dbReference type="EMBL" id="MDP9796511.1"/>
    </source>
</evidence>
<evidence type="ECO:0008006" key="3">
    <source>
        <dbReference type="Google" id="ProtNLM"/>
    </source>
</evidence>
<dbReference type="RefSeq" id="WP_306833140.1">
    <property type="nucleotide sequence ID" value="NZ_JAUSRA010000001.1"/>
</dbReference>
<sequence>MIEYEGDYHREPDAFRFDIARLNDLAEDGWRIIRVTSDDVFKTPEALVARVRVALQRSERDELVGGRPGQRAVAHVRDHGVTVPSPRVGNVVPVD</sequence>
<comment type="caution">
    <text evidence="1">The sequence shown here is derived from an EMBL/GenBank/DDBJ whole genome shotgun (WGS) entry which is preliminary data.</text>
</comment>
<dbReference type="SUPFAM" id="SSF52980">
    <property type="entry name" value="Restriction endonuclease-like"/>
    <property type="match status" value="1"/>
</dbReference>